<sequence>MSEERSSNLQRFSGDDDDAGKALKKWKAWVLARMITVKDLSKEQRGPMVETRPSGLCSRIAFQKEVHDQMGEALGEVFATQDGEAMKEWTARVRETFEKCQRKAKVDFPVEARGWIALHCAGLSEEQKAIVKAKTQGKLDLETVSAGIRSCFPTYRAGGSKSRRATSVFIAEENDNTPEDDETNDFPDVEAFLSDFGQTVNEEDPLSEGDVAEALAVSWKERRAEIGKLQKSRKFGAADQARRSFRIEVEELKRRPRCRRCGKLEKDNRAAETLLAQPENVEEEIYFVGAAEECIPVAINGMRALAGRPRMLGRPTLQKLCMSVEFAKGEAQILDQDSRVPLERNSAGQLLLRLVDFPVSQARTGAASAIAESFAVQQEEDLIDLQPYECLAGSAPSTGSNTAFLRNSFLIRRSPTLLKPCVLPVKARVERHGGLFARVFEKVLHDNQPTDESAWRECVNPRIPSDLTQENPDIIATDASSCDHALRRQAEIRLSARRAMVASQEAIAAVPPALPVSSGVPEEPPSPAEQPAYARRVRQRISWRHHEMLEEVMPKDTMDALRQECPAATEFVLDTKYWQRAEAQRIRDRYPDRFVGSRFVITNKVDEDGEFCGAQYVQDPETFEISYHQKEYASFLRPVNLSKSRASQKDALASSKEVVALRGLNGDVEIHVRSVPLERLCICMHSDAAWGNAKGERAQAGYVLAFAERGGEAQAFSCAAAQAEWMSLLLAEALHGSFDLRSCEPLLRKTPMVGITDCKSLYDHVASLSSLSGVQDKRVCVDIAIIKQSTERADLKIRWAPSELMVCDALTKDKSGPADLLRAILSLGRYQLAPEAEVLRAKKAHRELLQAQK</sequence>
<dbReference type="OrthoDB" id="781829at2759"/>
<name>A0A812ST95_SYMPI</name>
<gene>
    <name evidence="1" type="primary">GIP</name>
    <name evidence="1" type="ORF">SPIL2461_LOCUS12987</name>
</gene>
<organism evidence="1 2">
    <name type="scientific">Symbiodinium pilosum</name>
    <name type="common">Dinoflagellate</name>
    <dbReference type="NCBI Taxonomy" id="2952"/>
    <lineage>
        <taxon>Eukaryota</taxon>
        <taxon>Sar</taxon>
        <taxon>Alveolata</taxon>
        <taxon>Dinophyceae</taxon>
        <taxon>Suessiales</taxon>
        <taxon>Symbiodiniaceae</taxon>
        <taxon>Symbiodinium</taxon>
    </lineage>
</organism>
<dbReference type="Proteomes" id="UP000649617">
    <property type="component" value="Unassembled WGS sequence"/>
</dbReference>
<protein>
    <submittedName>
        <fullName evidence="1">GIP protein</fullName>
    </submittedName>
</protein>
<dbReference type="EMBL" id="CAJNIZ010027657">
    <property type="protein sequence ID" value="CAE7501713.1"/>
    <property type="molecule type" value="Genomic_DNA"/>
</dbReference>
<evidence type="ECO:0000313" key="2">
    <source>
        <dbReference type="Proteomes" id="UP000649617"/>
    </source>
</evidence>
<dbReference type="AlphaFoldDB" id="A0A812ST95"/>
<comment type="caution">
    <text evidence="1">The sequence shown here is derived from an EMBL/GenBank/DDBJ whole genome shotgun (WGS) entry which is preliminary data.</text>
</comment>
<feature type="non-terminal residue" evidence="1">
    <location>
        <position position="1"/>
    </location>
</feature>
<evidence type="ECO:0000313" key="1">
    <source>
        <dbReference type="EMBL" id="CAE7501713.1"/>
    </source>
</evidence>
<accession>A0A812ST95</accession>
<proteinExistence type="predicted"/>
<keyword evidence="2" id="KW-1185">Reference proteome</keyword>
<reference evidence="1" key="1">
    <citation type="submission" date="2021-02" db="EMBL/GenBank/DDBJ databases">
        <authorList>
            <person name="Dougan E. K."/>
            <person name="Rhodes N."/>
            <person name="Thang M."/>
            <person name="Chan C."/>
        </authorList>
    </citation>
    <scope>NUCLEOTIDE SEQUENCE</scope>
</reference>